<protein>
    <submittedName>
        <fullName evidence="1">Uncharacterized protein</fullName>
    </submittedName>
</protein>
<evidence type="ECO:0000313" key="2">
    <source>
        <dbReference type="Proteomes" id="UP001066276"/>
    </source>
</evidence>
<evidence type="ECO:0000313" key="1">
    <source>
        <dbReference type="EMBL" id="KAJ1197889.1"/>
    </source>
</evidence>
<keyword evidence="2" id="KW-1185">Reference proteome</keyword>
<gene>
    <name evidence="1" type="ORF">NDU88_001734</name>
</gene>
<dbReference type="AlphaFoldDB" id="A0AAV7VCS3"/>
<reference evidence="1" key="1">
    <citation type="journal article" date="2022" name="bioRxiv">
        <title>Sequencing and chromosome-scale assembly of the giantPleurodeles waltlgenome.</title>
        <authorList>
            <person name="Brown T."/>
            <person name="Elewa A."/>
            <person name="Iarovenko S."/>
            <person name="Subramanian E."/>
            <person name="Araus A.J."/>
            <person name="Petzold A."/>
            <person name="Susuki M."/>
            <person name="Suzuki K.-i.T."/>
            <person name="Hayashi T."/>
            <person name="Toyoda A."/>
            <person name="Oliveira C."/>
            <person name="Osipova E."/>
            <person name="Leigh N.D."/>
            <person name="Simon A."/>
            <person name="Yun M.H."/>
        </authorList>
    </citation>
    <scope>NUCLEOTIDE SEQUENCE</scope>
    <source>
        <strain evidence="1">20211129_DDA</strain>
        <tissue evidence="1">Liver</tissue>
    </source>
</reference>
<name>A0AAV7VCS3_PLEWA</name>
<comment type="caution">
    <text evidence="1">The sequence shown here is derived from an EMBL/GenBank/DDBJ whole genome shotgun (WGS) entry which is preliminary data.</text>
</comment>
<sequence>MWRLTSKAPEPRRRRCELRIMSLFGRQAAWGSGTELLLTPFSRKKLKPLSSQVAAMGRPSQDDKPRHLGRGAYLLGYGQDRSSATKSVVTPYIQAYHCGFQWSTQSWGSGWRWLSHEEKESQ</sequence>
<proteinExistence type="predicted"/>
<accession>A0AAV7VCS3</accession>
<dbReference type="EMBL" id="JANPWB010000003">
    <property type="protein sequence ID" value="KAJ1197889.1"/>
    <property type="molecule type" value="Genomic_DNA"/>
</dbReference>
<organism evidence="1 2">
    <name type="scientific">Pleurodeles waltl</name>
    <name type="common">Iberian ribbed newt</name>
    <dbReference type="NCBI Taxonomy" id="8319"/>
    <lineage>
        <taxon>Eukaryota</taxon>
        <taxon>Metazoa</taxon>
        <taxon>Chordata</taxon>
        <taxon>Craniata</taxon>
        <taxon>Vertebrata</taxon>
        <taxon>Euteleostomi</taxon>
        <taxon>Amphibia</taxon>
        <taxon>Batrachia</taxon>
        <taxon>Caudata</taxon>
        <taxon>Salamandroidea</taxon>
        <taxon>Salamandridae</taxon>
        <taxon>Pleurodelinae</taxon>
        <taxon>Pleurodeles</taxon>
    </lineage>
</organism>
<dbReference type="Proteomes" id="UP001066276">
    <property type="component" value="Chromosome 2_1"/>
</dbReference>